<proteinExistence type="predicted"/>
<gene>
    <name evidence="2" type="ORF">BaRGS_00001439</name>
</gene>
<evidence type="ECO:0000256" key="1">
    <source>
        <dbReference type="SAM" id="MobiDB-lite"/>
    </source>
</evidence>
<accession>A0ABD0M7W1</accession>
<dbReference type="Proteomes" id="UP001519460">
    <property type="component" value="Unassembled WGS sequence"/>
</dbReference>
<name>A0ABD0M7W1_9CAEN</name>
<protein>
    <submittedName>
        <fullName evidence="2">Uncharacterized protein</fullName>
    </submittedName>
</protein>
<feature type="region of interest" description="Disordered" evidence="1">
    <location>
        <begin position="47"/>
        <end position="82"/>
    </location>
</feature>
<dbReference type="EMBL" id="JACVVK020000004">
    <property type="protein sequence ID" value="KAK7507504.1"/>
    <property type="molecule type" value="Genomic_DNA"/>
</dbReference>
<dbReference type="AlphaFoldDB" id="A0ABD0M7W1"/>
<evidence type="ECO:0000313" key="2">
    <source>
        <dbReference type="EMBL" id="KAK7507504.1"/>
    </source>
</evidence>
<keyword evidence="3" id="KW-1185">Reference proteome</keyword>
<organism evidence="2 3">
    <name type="scientific">Batillaria attramentaria</name>
    <dbReference type="NCBI Taxonomy" id="370345"/>
    <lineage>
        <taxon>Eukaryota</taxon>
        <taxon>Metazoa</taxon>
        <taxon>Spiralia</taxon>
        <taxon>Lophotrochozoa</taxon>
        <taxon>Mollusca</taxon>
        <taxon>Gastropoda</taxon>
        <taxon>Caenogastropoda</taxon>
        <taxon>Sorbeoconcha</taxon>
        <taxon>Cerithioidea</taxon>
        <taxon>Batillariidae</taxon>
        <taxon>Batillaria</taxon>
    </lineage>
</organism>
<evidence type="ECO:0000313" key="3">
    <source>
        <dbReference type="Proteomes" id="UP001519460"/>
    </source>
</evidence>
<reference evidence="2 3" key="1">
    <citation type="journal article" date="2023" name="Sci. Data">
        <title>Genome assembly of the Korean intertidal mud-creeper Batillaria attramentaria.</title>
        <authorList>
            <person name="Patra A.K."/>
            <person name="Ho P.T."/>
            <person name="Jun S."/>
            <person name="Lee S.J."/>
            <person name="Kim Y."/>
            <person name="Won Y.J."/>
        </authorList>
    </citation>
    <scope>NUCLEOTIDE SEQUENCE [LARGE SCALE GENOMIC DNA]</scope>
    <source>
        <strain evidence="2">Wonlab-2016</strain>
    </source>
</reference>
<comment type="caution">
    <text evidence="2">The sequence shown here is derived from an EMBL/GenBank/DDBJ whole genome shotgun (WGS) entry which is preliminary data.</text>
</comment>
<sequence length="82" mass="8990">MNTFHLYPAHHRSNEDSRRTGDLKILCFGFLGQFPVFSRSVSYPPRQPSAVPGSRLHITADEDGSSSLDGCELTAHSQTGSL</sequence>